<evidence type="ECO:0000313" key="2">
    <source>
        <dbReference type="EMBL" id="SHN25565.1"/>
    </source>
</evidence>
<feature type="transmembrane region" description="Helical" evidence="1">
    <location>
        <begin position="92"/>
        <end position="110"/>
    </location>
</feature>
<protein>
    <recommendedName>
        <fullName evidence="4">NnrS protein</fullName>
    </recommendedName>
</protein>
<evidence type="ECO:0008006" key="4">
    <source>
        <dbReference type="Google" id="ProtNLM"/>
    </source>
</evidence>
<feature type="transmembrane region" description="Helical" evidence="1">
    <location>
        <begin position="265"/>
        <end position="288"/>
    </location>
</feature>
<feature type="transmembrane region" description="Helical" evidence="1">
    <location>
        <begin position="177"/>
        <end position="195"/>
    </location>
</feature>
<dbReference type="STRING" id="388280.SAMN04488057_11437"/>
<feature type="transmembrane region" description="Helical" evidence="1">
    <location>
        <begin position="122"/>
        <end position="142"/>
    </location>
</feature>
<feature type="transmembrane region" description="Helical" evidence="1">
    <location>
        <begin position="12"/>
        <end position="36"/>
    </location>
</feature>
<accession>A0A1M7Q600</accession>
<keyword evidence="1" id="KW-1133">Transmembrane helix</keyword>
<keyword evidence="3" id="KW-1185">Reference proteome</keyword>
<dbReference type="PROSITE" id="PS51257">
    <property type="entry name" value="PROKAR_LIPOPROTEIN"/>
    <property type="match status" value="1"/>
</dbReference>
<keyword evidence="1" id="KW-0472">Membrane</keyword>
<feature type="transmembrane region" description="Helical" evidence="1">
    <location>
        <begin position="201"/>
        <end position="219"/>
    </location>
</feature>
<organism evidence="2 3">
    <name type="scientific">Cyclobacterium lianum</name>
    <dbReference type="NCBI Taxonomy" id="388280"/>
    <lineage>
        <taxon>Bacteria</taxon>
        <taxon>Pseudomonadati</taxon>
        <taxon>Bacteroidota</taxon>
        <taxon>Cytophagia</taxon>
        <taxon>Cytophagales</taxon>
        <taxon>Cyclobacteriaceae</taxon>
        <taxon>Cyclobacterium</taxon>
    </lineage>
</organism>
<feature type="transmembrane region" description="Helical" evidence="1">
    <location>
        <begin position="300"/>
        <end position="318"/>
    </location>
</feature>
<sequence>MKSIKLIHPAWLLPVILGCLIMGIVGGWIRLGYLAFPIPEAAAHHGLLMVGGFLGALISLERAMVMKHRAWLLVPLLAVLSLPLLLGGWPMAGSALLLAASTCLVVLMYIQTLRLSEIHTYIIALGAAAWMLGNFAWIYSGFVPMATGWWMAFLLFTILGERVELNRFLPTPEWAKGIFIAGMVLFGLGLLLPFHQWGNSTLGFASVLLAFWLLRFDMARKAAGKPGQFRYTGIGLLTGYLWLALHGLILAWMENHPYYYDLYLHTFFLGFTFSMIWAHAPIIIPAVFKVHANIFHPVLWLGWSLFQLSLAGRMIAAWQEDTYWRKLFGILNGWTILLMFMMMATVLLVRVTGGKSGKAAALPGTSKTVAG</sequence>
<evidence type="ECO:0000256" key="1">
    <source>
        <dbReference type="SAM" id="Phobius"/>
    </source>
</evidence>
<gene>
    <name evidence="2" type="ORF">SAMN04488057_11437</name>
</gene>
<evidence type="ECO:0000313" key="3">
    <source>
        <dbReference type="Proteomes" id="UP000184513"/>
    </source>
</evidence>
<feature type="transmembrane region" description="Helical" evidence="1">
    <location>
        <begin position="231"/>
        <end position="253"/>
    </location>
</feature>
<dbReference type="AlphaFoldDB" id="A0A1M7Q600"/>
<reference evidence="2 3" key="1">
    <citation type="submission" date="2016-11" db="EMBL/GenBank/DDBJ databases">
        <authorList>
            <person name="Jaros S."/>
            <person name="Januszkiewicz K."/>
            <person name="Wedrychowicz H."/>
        </authorList>
    </citation>
    <scope>NUCLEOTIDE SEQUENCE [LARGE SCALE GENOMIC DNA]</scope>
    <source>
        <strain evidence="2 3">CGMCC 1.6102</strain>
    </source>
</reference>
<feature type="transmembrane region" description="Helical" evidence="1">
    <location>
        <begin position="42"/>
        <end position="58"/>
    </location>
</feature>
<keyword evidence="1" id="KW-0812">Transmembrane</keyword>
<dbReference type="Proteomes" id="UP000184513">
    <property type="component" value="Unassembled WGS sequence"/>
</dbReference>
<feature type="transmembrane region" description="Helical" evidence="1">
    <location>
        <begin position="70"/>
        <end position="86"/>
    </location>
</feature>
<feature type="transmembrane region" description="Helical" evidence="1">
    <location>
        <begin position="148"/>
        <end position="165"/>
    </location>
</feature>
<dbReference type="RefSeq" id="WP_073096581.1">
    <property type="nucleotide sequence ID" value="NZ_FRCY01000014.1"/>
</dbReference>
<proteinExistence type="predicted"/>
<dbReference type="EMBL" id="FRCY01000014">
    <property type="protein sequence ID" value="SHN25565.1"/>
    <property type="molecule type" value="Genomic_DNA"/>
</dbReference>
<name>A0A1M7Q600_9BACT</name>
<feature type="transmembrane region" description="Helical" evidence="1">
    <location>
        <begin position="330"/>
        <end position="349"/>
    </location>
</feature>